<dbReference type="WBParaSite" id="SCUD_0000641801-mRNA-1">
    <property type="protein sequence ID" value="SCUD_0000641801-mRNA-1"/>
    <property type="gene ID" value="SCUD_0000641801"/>
</dbReference>
<dbReference type="EMBL" id="UZAK01014112">
    <property type="protein sequence ID" value="VDP03814.1"/>
    <property type="molecule type" value="Genomic_DNA"/>
</dbReference>
<keyword evidence="1" id="KW-1133">Transmembrane helix</keyword>
<evidence type="ECO:0000313" key="3">
    <source>
        <dbReference type="Proteomes" id="UP000279833"/>
    </source>
</evidence>
<reference evidence="2 3" key="2">
    <citation type="submission" date="2018-11" db="EMBL/GenBank/DDBJ databases">
        <authorList>
            <consortium name="Pathogen Informatics"/>
        </authorList>
    </citation>
    <scope>NUCLEOTIDE SEQUENCE [LARGE SCALE GENOMIC DNA]</scope>
    <source>
        <strain evidence="2">Dakar</strain>
        <strain evidence="3">Dakar, Senegal</strain>
    </source>
</reference>
<evidence type="ECO:0000313" key="4">
    <source>
        <dbReference type="WBParaSite" id="SCUD_0000641801-mRNA-1"/>
    </source>
</evidence>
<reference evidence="4" key="1">
    <citation type="submission" date="2016-06" db="UniProtKB">
        <authorList>
            <consortium name="WormBaseParasite"/>
        </authorList>
    </citation>
    <scope>IDENTIFICATION</scope>
</reference>
<accession>A0A183JUM6</accession>
<gene>
    <name evidence="2" type="ORF">SCUD_LOCUS6418</name>
</gene>
<evidence type="ECO:0000313" key="2">
    <source>
        <dbReference type="EMBL" id="VDP03814.1"/>
    </source>
</evidence>
<dbReference type="AlphaFoldDB" id="A0A183JUM6"/>
<protein>
    <submittedName>
        <fullName evidence="2 4">Uncharacterized protein</fullName>
    </submittedName>
</protein>
<dbReference type="STRING" id="6186.A0A183JUM6"/>
<keyword evidence="1" id="KW-0812">Transmembrane</keyword>
<name>A0A183JUM6_9TREM</name>
<dbReference type="Proteomes" id="UP000279833">
    <property type="component" value="Unassembled WGS sequence"/>
</dbReference>
<feature type="transmembrane region" description="Helical" evidence="1">
    <location>
        <begin position="52"/>
        <end position="77"/>
    </location>
</feature>
<sequence>MIQLLSATISSPNNLLFCNLFKFVERLADICRLPFASLLANACLDSIGDVSIFLVLLLFLFLKFMFNLFLMLSFFIYSHMWFSNHFIRL</sequence>
<proteinExistence type="predicted"/>
<keyword evidence="1" id="KW-0472">Membrane</keyword>
<keyword evidence="3" id="KW-1185">Reference proteome</keyword>
<evidence type="ECO:0000256" key="1">
    <source>
        <dbReference type="SAM" id="Phobius"/>
    </source>
</evidence>
<organism evidence="4">
    <name type="scientific">Schistosoma curassoni</name>
    <dbReference type="NCBI Taxonomy" id="6186"/>
    <lineage>
        <taxon>Eukaryota</taxon>
        <taxon>Metazoa</taxon>
        <taxon>Spiralia</taxon>
        <taxon>Lophotrochozoa</taxon>
        <taxon>Platyhelminthes</taxon>
        <taxon>Trematoda</taxon>
        <taxon>Digenea</taxon>
        <taxon>Strigeidida</taxon>
        <taxon>Schistosomatoidea</taxon>
        <taxon>Schistosomatidae</taxon>
        <taxon>Schistosoma</taxon>
    </lineage>
</organism>